<protein>
    <submittedName>
        <fullName evidence="1">Uncharacterized protein</fullName>
    </submittedName>
</protein>
<reference evidence="1" key="1">
    <citation type="journal article" date="2020" name="Nature">
        <title>Giant virus diversity and host interactions through global metagenomics.</title>
        <authorList>
            <person name="Schulz F."/>
            <person name="Roux S."/>
            <person name="Paez-Espino D."/>
            <person name="Jungbluth S."/>
            <person name="Walsh D.A."/>
            <person name="Denef V.J."/>
            <person name="McMahon K.D."/>
            <person name="Konstantinidis K.T."/>
            <person name="Eloe-Fadrosh E.A."/>
            <person name="Kyrpides N.C."/>
            <person name="Woyke T."/>
        </authorList>
    </citation>
    <scope>NUCLEOTIDE SEQUENCE</scope>
    <source>
        <strain evidence="1">GVMAG-S-1101169-75</strain>
    </source>
</reference>
<organism evidence="1">
    <name type="scientific">viral metagenome</name>
    <dbReference type="NCBI Taxonomy" id="1070528"/>
    <lineage>
        <taxon>unclassified sequences</taxon>
        <taxon>metagenomes</taxon>
        <taxon>organismal metagenomes</taxon>
    </lineage>
</organism>
<dbReference type="AlphaFoldDB" id="A0A6C0K6V2"/>
<evidence type="ECO:0000313" key="1">
    <source>
        <dbReference type="EMBL" id="QHU11834.1"/>
    </source>
</evidence>
<dbReference type="EMBL" id="MN740790">
    <property type="protein sequence ID" value="QHU11834.1"/>
    <property type="molecule type" value="Genomic_DNA"/>
</dbReference>
<sequence length="40" mass="4777">MFFLTDKKIKNRKCLDFLKKLKLSKTFFLGSLTKKKTCFS</sequence>
<proteinExistence type="predicted"/>
<accession>A0A6C0K6V2</accession>
<name>A0A6C0K6V2_9ZZZZ</name>